<organism evidence="1 2">
    <name type="scientific">Adlercreutzia equolifaciens subsp. celatus</name>
    <dbReference type="NCBI Taxonomy" id="394340"/>
    <lineage>
        <taxon>Bacteria</taxon>
        <taxon>Bacillati</taxon>
        <taxon>Actinomycetota</taxon>
        <taxon>Coriobacteriia</taxon>
        <taxon>Eggerthellales</taxon>
        <taxon>Eggerthellaceae</taxon>
        <taxon>Adlercreutzia</taxon>
    </lineage>
</organism>
<evidence type="ECO:0000313" key="2">
    <source>
        <dbReference type="Proteomes" id="UP000253805"/>
    </source>
</evidence>
<sequence>MVIDLIESEKLRQHERYVQKLRESEIEEEYCKGAISQAALDERIERLYAGLNVSHTRQDIDDFALIDWEEEEDWLDP</sequence>
<accession>A0A369P1U0</accession>
<dbReference type="RefSeq" id="WP_114548898.1">
    <property type="nucleotide sequence ID" value="NZ_PPUT01000011.1"/>
</dbReference>
<dbReference type="EMBL" id="PPUT01000011">
    <property type="protein sequence ID" value="RDC44851.1"/>
    <property type="molecule type" value="Genomic_DNA"/>
</dbReference>
<reference evidence="1 2" key="1">
    <citation type="journal article" date="2018" name="Elife">
        <title>Discovery and characterization of a prevalent human gut bacterial enzyme sufficient for the inactivation of a family of plant toxins.</title>
        <authorList>
            <person name="Koppel N."/>
            <person name="Bisanz J.E."/>
            <person name="Pandelia M.E."/>
            <person name="Turnbaugh P.J."/>
            <person name="Balskus E.P."/>
        </authorList>
    </citation>
    <scope>NUCLEOTIDE SEQUENCE [LARGE SCALE GENOMIC DNA]</scope>
    <source>
        <strain evidence="1 2">OB21 GAM 11</strain>
    </source>
</reference>
<comment type="caution">
    <text evidence="1">The sequence shown here is derived from an EMBL/GenBank/DDBJ whole genome shotgun (WGS) entry which is preliminary data.</text>
</comment>
<evidence type="ECO:0000313" key="1">
    <source>
        <dbReference type="EMBL" id="RDC44851.1"/>
    </source>
</evidence>
<protein>
    <submittedName>
        <fullName evidence="1">Uncharacterized protein</fullName>
    </submittedName>
</protein>
<proteinExistence type="predicted"/>
<dbReference type="Proteomes" id="UP000253805">
    <property type="component" value="Unassembled WGS sequence"/>
</dbReference>
<gene>
    <name evidence="1" type="ORF">C1850_05515</name>
</gene>
<name>A0A369P1U0_9ACTN</name>
<dbReference type="AlphaFoldDB" id="A0A369P1U0"/>